<dbReference type="Proteomes" id="UP000807159">
    <property type="component" value="Chromosome 18"/>
</dbReference>
<gene>
    <name evidence="2" type="ORF">H0E87_029623</name>
</gene>
<sequence>MVFEEGACPWQSSKRPVFTSLDGASPCFCAGMTMLYVIDSSYATQQSKVIICLARCQSRMNTEAWPPQSKAAASRSLLGLSAQRRQKHSTWVKQTEGPASPGSLLQAA</sequence>
<protein>
    <submittedName>
        <fullName evidence="2">Uncharacterized protein</fullName>
    </submittedName>
</protein>
<reference evidence="2" key="1">
    <citation type="journal article" date="2021" name="J. Hered.">
        <title>Genome Assembly of Salicaceae Populus deltoides (Eastern Cottonwood) I-69 Based on Nanopore Sequencing and Hi-C Technologies.</title>
        <authorList>
            <person name="Bai S."/>
            <person name="Wu H."/>
            <person name="Zhang J."/>
            <person name="Pan Z."/>
            <person name="Zhao W."/>
            <person name="Li Z."/>
            <person name="Tong C."/>
        </authorList>
    </citation>
    <scope>NUCLEOTIDE SEQUENCE</scope>
    <source>
        <tissue evidence="2">Leaf</tissue>
    </source>
</reference>
<evidence type="ECO:0000256" key="1">
    <source>
        <dbReference type="SAM" id="MobiDB-lite"/>
    </source>
</evidence>
<accession>A0A8T2WN04</accession>
<proteinExistence type="predicted"/>
<feature type="region of interest" description="Disordered" evidence="1">
    <location>
        <begin position="81"/>
        <end position="108"/>
    </location>
</feature>
<name>A0A8T2WN04_POPDE</name>
<comment type="caution">
    <text evidence="2">The sequence shown here is derived from an EMBL/GenBank/DDBJ whole genome shotgun (WGS) entry which is preliminary data.</text>
</comment>
<organism evidence="2 3">
    <name type="scientific">Populus deltoides</name>
    <name type="common">Eastern poplar</name>
    <name type="synonym">Eastern cottonwood</name>
    <dbReference type="NCBI Taxonomy" id="3696"/>
    <lineage>
        <taxon>Eukaryota</taxon>
        <taxon>Viridiplantae</taxon>
        <taxon>Streptophyta</taxon>
        <taxon>Embryophyta</taxon>
        <taxon>Tracheophyta</taxon>
        <taxon>Spermatophyta</taxon>
        <taxon>Magnoliopsida</taxon>
        <taxon>eudicotyledons</taxon>
        <taxon>Gunneridae</taxon>
        <taxon>Pentapetalae</taxon>
        <taxon>rosids</taxon>
        <taxon>fabids</taxon>
        <taxon>Malpighiales</taxon>
        <taxon>Salicaceae</taxon>
        <taxon>Saliceae</taxon>
        <taxon>Populus</taxon>
    </lineage>
</organism>
<keyword evidence="3" id="KW-1185">Reference proteome</keyword>
<evidence type="ECO:0000313" key="2">
    <source>
        <dbReference type="EMBL" id="KAH8482228.1"/>
    </source>
</evidence>
<evidence type="ECO:0000313" key="3">
    <source>
        <dbReference type="Proteomes" id="UP000807159"/>
    </source>
</evidence>
<dbReference type="EMBL" id="JACEGQ020000018">
    <property type="protein sequence ID" value="KAH8482228.1"/>
    <property type="molecule type" value="Genomic_DNA"/>
</dbReference>
<dbReference type="AlphaFoldDB" id="A0A8T2WN04"/>